<dbReference type="EMBL" id="JAETWB010000001">
    <property type="protein sequence ID" value="MBL6076906.1"/>
    <property type="molecule type" value="Genomic_DNA"/>
</dbReference>
<accession>A0ABS1TWT8</accession>
<keyword evidence="2" id="KW-1185">Reference proteome</keyword>
<evidence type="ECO:0000313" key="1">
    <source>
        <dbReference type="EMBL" id="MBL6076906.1"/>
    </source>
</evidence>
<evidence type="ECO:0000313" key="2">
    <source>
        <dbReference type="Proteomes" id="UP000660885"/>
    </source>
</evidence>
<protein>
    <recommendedName>
        <fullName evidence="3">Lipoprotein</fullName>
    </recommendedName>
</protein>
<comment type="caution">
    <text evidence="1">The sequence shown here is derived from an EMBL/GenBank/DDBJ whole genome shotgun (WGS) entry which is preliminary data.</text>
</comment>
<reference evidence="1 2" key="1">
    <citation type="submission" date="2021-01" db="EMBL/GenBank/DDBJ databases">
        <title>Belnapia mucosa sp. nov. and Belnapia arida sp. nov., isolated from the Tabernas Desert (Almeria, Spain).</title>
        <authorList>
            <person name="Molina-Menor E."/>
            <person name="Vidal-Verdu A."/>
            <person name="Calonge A."/>
            <person name="Satari L."/>
            <person name="Pereto J."/>
            <person name="Porcar M."/>
        </authorList>
    </citation>
    <scope>NUCLEOTIDE SEQUENCE [LARGE SCALE GENOMIC DNA]</scope>
    <source>
        <strain evidence="1 2">T18</strain>
    </source>
</reference>
<dbReference type="RefSeq" id="WP_202830063.1">
    <property type="nucleotide sequence ID" value="NZ_JAETWB010000001.1"/>
</dbReference>
<sequence length="171" mass="17436">MPDTLRRAAGLLLVLSLMGGLPGCAVLVAESASTAAGVTGAGVSDAIGANAAATTAIGLGVQAVGRAGLQFAQRRAHGSAQDGIARAAGPLLVGGVARWSISHSLPIEPDEQGEVTVSRLIGAGGLECKEIVFSVDRKRERGFYTATICRDGEAWRWASAEPATARWGSLQ</sequence>
<name>A0ABS1TWT8_9PROT</name>
<gene>
    <name evidence="1" type="ORF">JMJ56_02745</name>
</gene>
<evidence type="ECO:0008006" key="3">
    <source>
        <dbReference type="Google" id="ProtNLM"/>
    </source>
</evidence>
<organism evidence="1 2">
    <name type="scientific">Belnapia arida</name>
    <dbReference type="NCBI Taxonomy" id="2804533"/>
    <lineage>
        <taxon>Bacteria</taxon>
        <taxon>Pseudomonadati</taxon>
        <taxon>Pseudomonadota</taxon>
        <taxon>Alphaproteobacteria</taxon>
        <taxon>Acetobacterales</taxon>
        <taxon>Roseomonadaceae</taxon>
        <taxon>Belnapia</taxon>
    </lineage>
</organism>
<proteinExistence type="predicted"/>
<dbReference type="Proteomes" id="UP000660885">
    <property type="component" value="Unassembled WGS sequence"/>
</dbReference>